<keyword evidence="2" id="KW-1185">Reference proteome</keyword>
<sequence length="93" mass="10252">MATSGRCLPKHFQTVFFATHLPPPFPPLLYSPLSSAKLSRANIYLTTSLPTPCLRRSLLLSARLTGRRIGGAYLERQKLAGEHLLHMAIPGRA</sequence>
<organism evidence="1 2">
    <name type="scientific">Ilyodon furcidens</name>
    <name type="common">goldbreast splitfin</name>
    <dbReference type="NCBI Taxonomy" id="33524"/>
    <lineage>
        <taxon>Eukaryota</taxon>
        <taxon>Metazoa</taxon>
        <taxon>Chordata</taxon>
        <taxon>Craniata</taxon>
        <taxon>Vertebrata</taxon>
        <taxon>Euteleostomi</taxon>
        <taxon>Actinopterygii</taxon>
        <taxon>Neopterygii</taxon>
        <taxon>Teleostei</taxon>
        <taxon>Neoteleostei</taxon>
        <taxon>Acanthomorphata</taxon>
        <taxon>Ovalentaria</taxon>
        <taxon>Atherinomorphae</taxon>
        <taxon>Cyprinodontiformes</taxon>
        <taxon>Goodeidae</taxon>
        <taxon>Ilyodon</taxon>
    </lineage>
</organism>
<evidence type="ECO:0000313" key="2">
    <source>
        <dbReference type="Proteomes" id="UP001482620"/>
    </source>
</evidence>
<proteinExistence type="predicted"/>
<dbReference type="EMBL" id="JAHRIQ010001240">
    <property type="protein sequence ID" value="MEQ2221320.1"/>
    <property type="molecule type" value="Genomic_DNA"/>
</dbReference>
<comment type="caution">
    <text evidence="1">The sequence shown here is derived from an EMBL/GenBank/DDBJ whole genome shotgun (WGS) entry which is preliminary data.</text>
</comment>
<name>A0ABV0SL65_9TELE</name>
<accession>A0ABV0SL65</accession>
<dbReference type="Proteomes" id="UP001482620">
    <property type="component" value="Unassembled WGS sequence"/>
</dbReference>
<protein>
    <submittedName>
        <fullName evidence="1">Uncharacterized protein</fullName>
    </submittedName>
</protein>
<evidence type="ECO:0000313" key="1">
    <source>
        <dbReference type="EMBL" id="MEQ2221320.1"/>
    </source>
</evidence>
<reference evidence="1 2" key="1">
    <citation type="submission" date="2021-06" db="EMBL/GenBank/DDBJ databases">
        <authorList>
            <person name="Palmer J.M."/>
        </authorList>
    </citation>
    <scope>NUCLEOTIDE SEQUENCE [LARGE SCALE GENOMIC DNA]</scope>
    <source>
        <strain evidence="2">if_2019</strain>
        <tissue evidence="1">Muscle</tissue>
    </source>
</reference>
<gene>
    <name evidence="1" type="ORF">ILYODFUR_014611</name>
</gene>